<dbReference type="PANTHER" id="PTHR43544">
    <property type="entry name" value="SHORT-CHAIN DEHYDROGENASE/REDUCTASE"/>
    <property type="match status" value="1"/>
</dbReference>
<reference evidence="1 2" key="1">
    <citation type="submission" date="2016-10" db="EMBL/GenBank/DDBJ databases">
        <authorList>
            <person name="de Groot N.N."/>
        </authorList>
    </citation>
    <scope>NUCLEOTIDE SEQUENCE [LARGE SCALE GENOMIC DNA]</scope>
    <source>
        <strain evidence="1 2">CGMCC 1.9157</strain>
    </source>
</reference>
<proteinExistence type="predicted"/>
<organism evidence="1 2">
    <name type="scientific">Cohaesibacter marisflavi</name>
    <dbReference type="NCBI Taxonomy" id="655353"/>
    <lineage>
        <taxon>Bacteria</taxon>
        <taxon>Pseudomonadati</taxon>
        <taxon>Pseudomonadota</taxon>
        <taxon>Alphaproteobacteria</taxon>
        <taxon>Hyphomicrobiales</taxon>
        <taxon>Cohaesibacteraceae</taxon>
    </lineage>
</organism>
<keyword evidence="2" id="KW-1185">Reference proteome</keyword>
<dbReference type="GO" id="GO:0005737">
    <property type="term" value="C:cytoplasm"/>
    <property type="evidence" value="ECO:0007669"/>
    <property type="project" value="TreeGrafter"/>
</dbReference>
<evidence type="ECO:0000313" key="2">
    <source>
        <dbReference type="Proteomes" id="UP000199236"/>
    </source>
</evidence>
<protein>
    <submittedName>
        <fullName evidence="1">NAD(P)-dependent dehydrogenase, short-chain alcohol dehydrogenase family</fullName>
    </submittedName>
</protein>
<evidence type="ECO:0000313" key="1">
    <source>
        <dbReference type="EMBL" id="SFO66846.1"/>
    </source>
</evidence>
<sequence>MKDKVERIAVIGATGSIGAALSDNLMELFPSATLLAVGRSVPSREENAGHKAPVCIGGFDLLEEESIHTVCSQIVADGMPDLVFVATGILHDGDAFPERSIKDLNRQSMQHLLAVNLVGPSLIMKHLLPHVPRKGAFRMGLLSARVGSISDNQLGGWYSYRTSKAGLNMMIKGAAIELKRRNRDAILVGLHPGTVESALSQPFQRNVPPQKLFTPEHASRCLVEVLLSRSPDQSGLCFDWAGKEIEP</sequence>
<dbReference type="InterPro" id="IPR002347">
    <property type="entry name" value="SDR_fam"/>
</dbReference>
<dbReference type="SUPFAM" id="SSF51735">
    <property type="entry name" value="NAD(P)-binding Rossmann-fold domains"/>
    <property type="match status" value="1"/>
</dbReference>
<dbReference type="STRING" id="655353.SAMN04488056_110158"/>
<dbReference type="Gene3D" id="3.40.50.720">
    <property type="entry name" value="NAD(P)-binding Rossmann-like Domain"/>
    <property type="match status" value="1"/>
</dbReference>
<dbReference type="RefSeq" id="WP_175528136.1">
    <property type="nucleotide sequence ID" value="NZ_FOVR01000010.1"/>
</dbReference>
<dbReference type="InterPro" id="IPR051468">
    <property type="entry name" value="Fungal_SecMetab_SDRs"/>
</dbReference>
<dbReference type="GO" id="GO:0016491">
    <property type="term" value="F:oxidoreductase activity"/>
    <property type="evidence" value="ECO:0007669"/>
    <property type="project" value="TreeGrafter"/>
</dbReference>
<dbReference type="Pfam" id="PF00106">
    <property type="entry name" value="adh_short"/>
    <property type="match status" value="1"/>
</dbReference>
<gene>
    <name evidence="1" type="ORF">SAMN04488056_110158</name>
</gene>
<dbReference type="PANTHER" id="PTHR43544:SF12">
    <property type="entry name" value="NAD(P)-BINDING ROSSMANN-FOLD SUPERFAMILY PROTEIN"/>
    <property type="match status" value="1"/>
</dbReference>
<dbReference type="EMBL" id="FOVR01000010">
    <property type="protein sequence ID" value="SFO66846.1"/>
    <property type="molecule type" value="Genomic_DNA"/>
</dbReference>
<dbReference type="InterPro" id="IPR036291">
    <property type="entry name" value="NAD(P)-bd_dom_sf"/>
</dbReference>
<dbReference type="Proteomes" id="UP000199236">
    <property type="component" value="Unassembled WGS sequence"/>
</dbReference>
<dbReference type="AlphaFoldDB" id="A0A1I5J363"/>
<accession>A0A1I5J363</accession>
<name>A0A1I5J363_9HYPH</name>